<dbReference type="AlphaFoldDB" id="A0A8H7DSB7"/>
<evidence type="ECO:0000313" key="2">
    <source>
        <dbReference type="Proteomes" id="UP000623687"/>
    </source>
</evidence>
<dbReference type="VEuPathDB" id="FungiDB:PC9H_009197"/>
<protein>
    <submittedName>
        <fullName evidence="1">Uncharacterized protein</fullName>
    </submittedName>
</protein>
<sequence length="91" mass="9862">MPITAAQVLANPSLLTSNRSKTSFNYLDGRTGAVLFEGRAFITTPNVYAVHEPVMGNTLFNGPNRTCENMPILLASDDHHPAEPSRKTSCS</sequence>
<dbReference type="GeneID" id="59379015"/>
<evidence type="ECO:0000313" key="1">
    <source>
        <dbReference type="EMBL" id="KAF7426828.1"/>
    </source>
</evidence>
<organism evidence="1 2">
    <name type="scientific">Pleurotus ostreatus</name>
    <name type="common">Oyster mushroom</name>
    <name type="synonym">White-rot fungus</name>
    <dbReference type="NCBI Taxonomy" id="5322"/>
    <lineage>
        <taxon>Eukaryota</taxon>
        <taxon>Fungi</taxon>
        <taxon>Dikarya</taxon>
        <taxon>Basidiomycota</taxon>
        <taxon>Agaricomycotina</taxon>
        <taxon>Agaricomycetes</taxon>
        <taxon>Agaricomycetidae</taxon>
        <taxon>Agaricales</taxon>
        <taxon>Pleurotineae</taxon>
        <taxon>Pleurotaceae</taxon>
        <taxon>Pleurotus</taxon>
    </lineage>
</organism>
<gene>
    <name evidence="1" type="ORF">PC9H_009197</name>
</gene>
<name>A0A8H7DSB7_PLEOS</name>
<dbReference type="EMBL" id="JACETU010000006">
    <property type="protein sequence ID" value="KAF7426828.1"/>
    <property type="molecule type" value="Genomic_DNA"/>
</dbReference>
<accession>A0A8H7DSB7</accession>
<dbReference type="RefSeq" id="XP_036630132.1">
    <property type="nucleotide sequence ID" value="XM_036778704.1"/>
</dbReference>
<keyword evidence="2" id="KW-1185">Reference proteome</keyword>
<reference evidence="1" key="1">
    <citation type="submission" date="2019-07" db="EMBL/GenBank/DDBJ databases">
        <authorList>
            <person name="Palmer J.M."/>
        </authorList>
    </citation>
    <scope>NUCLEOTIDE SEQUENCE</scope>
    <source>
        <strain evidence="1">PC9</strain>
    </source>
</reference>
<proteinExistence type="predicted"/>
<comment type="caution">
    <text evidence="1">The sequence shown here is derived from an EMBL/GenBank/DDBJ whole genome shotgun (WGS) entry which is preliminary data.</text>
</comment>
<dbReference type="OrthoDB" id="2634326at2759"/>
<dbReference type="Proteomes" id="UP000623687">
    <property type="component" value="Unassembled WGS sequence"/>
</dbReference>